<feature type="region of interest" description="Disordered" evidence="1">
    <location>
        <begin position="162"/>
        <end position="182"/>
    </location>
</feature>
<dbReference type="PANTHER" id="PTHR48011">
    <property type="entry name" value="CCR4-NOT TRANSCRIPTIONAL COMPLEX SUBUNIT CAF120-RELATED"/>
    <property type="match status" value="1"/>
</dbReference>
<gene>
    <name evidence="3" type="ORF">V6N11_013755</name>
</gene>
<keyword evidence="4" id="KW-1185">Reference proteome</keyword>
<protein>
    <recommendedName>
        <fullName evidence="2">Protein kinase domain-containing protein</fullName>
    </recommendedName>
</protein>
<feature type="domain" description="Protein kinase" evidence="2">
    <location>
        <begin position="1"/>
        <end position="118"/>
    </location>
</feature>
<dbReference type="Gene3D" id="1.10.510.10">
    <property type="entry name" value="Transferase(Phosphotransferase) domain 1"/>
    <property type="match status" value="1"/>
</dbReference>
<dbReference type="EMBL" id="JBBPBN010000064">
    <property type="protein sequence ID" value="KAK8986261.1"/>
    <property type="molecule type" value="Genomic_DNA"/>
</dbReference>
<organism evidence="3 4">
    <name type="scientific">Hibiscus sabdariffa</name>
    <name type="common">roselle</name>
    <dbReference type="NCBI Taxonomy" id="183260"/>
    <lineage>
        <taxon>Eukaryota</taxon>
        <taxon>Viridiplantae</taxon>
        <taxon>Streptophyta</taxon>
        <taxon>Embryophyta</taxon>
        <taxon>Tracheophyta</taxon>
        <taxon>Spermatophyta</taxon>
        <taxon>Magnoliopsida</taxon>
        <taxon>eudicotyledons</taxon>
        <taxon>Gunneridae</taxon>
        <taxon>Pentapetalae</taxon>
        <taxon>rosids</taxon>
        <taxon>malvids</taxon>
        <taxon>Malvales</taxon>
        <taxon>Malvaceae</taxon>
        <taxon>Malvoideae</taxon>
        <taxon>Hibiscus</taxon>
    </lineage>
</organism>
<dbReference type="InterPro" id="IPR000719">
    <property type="entry name" value="Prot_kinase_dom"/>
</dbReference>
<comment type="caution">
    <text evidence="3">The sequence shown here is derived from an EMBL/GenBank/DDBJ whole genome shotgun (WGS) entry which is preliminary data.</text>
</comment>
<evidence type="ECO:0000313" key="4">
    <source>
        <dbReference type="Proteomes" id="UP001396334"/>
    </source>
</evidence>
<dbReference type="PANTHER" id="PTHR48011:SF18">
    <property type="entry name" value="MITOGEN-ACTIVATED PROTEIN KINASE KINASE KINASE 19-RELATED"/>
    <property type="match status" value="1"/>
</dbReference>
<sequence length="182" mass="20902">MEIKGTLLNIAPESVNENMHDSAVDIWALRCSIVEMFTKKPSWNFKPGTNRVPLLIKIENFKPGTNLVPLLIKIGVIDELPRIPQELSEKGKYFLGKCFVKDPKRRWIDEILLDHPFMAGDDETVSLNQCEEEEVSTFQRCSFEEFSFSLIFSFEFPERVSTKSTNSSQSSSTPSFFRLRCP</sequence>
<feature type="compositionally biased region" description="Low complexity" evidence="1">
    <location>
        <begin position="162"/>
        <end position="175"/>
    </location>
</feature>
<dbReference type="PROSITE" id="PS50011">
    <property type="entry name" value="PROTEIN_KINASE_DOM"/>
    <property type="match status" value="1"/>
</dbReference>
<evidence type="ECO:0000256" key="1">
    <source>
        <dbReference type="SAM" id="MobiDB-lite"/>
    </source>
</evidence>
<dbReference type="InterPro" id="IPR011009">
    <property type="entry name" value="Kinase-like_dom_sf"/>
</dbReference>
<evidence type="ECO:0000313" key="3">
    <source>
        <dbReference type="EMBL" id="KAK8986261.1"/>
    </source>
</evidence>
<dbReference type="Proteomes" id="UP001396334">
    <property type="component" value="Unassembled WGS sequence"/>
</dbReference>
<evidence type="ECO:0000259" key="2">
    <source>
        <dbReference type="PROSITE" id="PS50011"/>
    </source>
</evidence>
<dbReference type="Pfam" id="PF00069">
    <property type="entry name" value="Pkinase"/>
    <property type="match status" value="1"/>
</dbReference>
<reference evidence="3 4" key="1">
    <citation type="journal article" date="2024" name="G3 (Bethesda)">
        <title>Genome assembly of Hibiscus sabdariffa L. provides insights into metabolisms of medicinal natural products.</title>
        <authorList>
            <person name="Kim T."/>
        </authorList>
    </citation>
    <scope>NUCLEOTIDE SEQUENCE [LARGE SCALE GENOMIC DNA]</scope>
    <source>
        <strain evidence="3">TK-2024</strain>
        <tissue evidence="3">Old leaves</tissue>
    </source>
</reference>
<dbReference type="SUPFAM" id="SSF56112">
    <property type="entry name" value="Protein kinase-like (PK-like)"/>
    <property type="match status" value="1"/>
</dbReference>
<dbReference type="InterPro" id="IPR052751">
    <property type="entry name" value="Plant_MAPKKK"/>
</dbReference>
<accession>A0ABR2PCV4</accession>
<proteinExistence type="predicted"/>
<name>A0ABR2PCV4_9ROSI</name>